<dbReference type="CDD" id="cd10915">
    <property type="entry name" value="Peptidase_C25_N_2"/>
    <property type="match status" value="1"/>
</dbReference>
<dbReference type="Pfam" id="PF01364">
    <property type="entry name" value="Peptidase_C25"/>
    <property type="match status" value="1"/>
</dbReference>
<dbReference type="InterPro" id="IPR001769">
    <property type="entry name" value="Gingipain"/>
</dbReference>
<dbReference type="STRING" id="459349.CLOAM0891"/>
<dbReference type="SUPFAM" id="SSF52129">
    <property type="entry name" value="Caspase-like"/>
    <property type="match status" value="1"/>
</dbReference>
<evidence type="ECO:0000313" key="5">
    <source>
        <dbReference type="Proteomes" id="UP000002019"/>
    </source>
</evidence>
<name>B0VHF1_CLOAI</name>
<dbReference type="Gene3D" id="2.60.120.260">
    <property type="entry name" value="Galactose-binding domain-like"/>
    <property type="match status" value="1"/>
</dbReference>
<dbReference type="InterPro" id="IPR029030">
    <property type="entry name" value="Caspase-like_dom_sf"/>
</dbReference>
<gene>
    <name evidence="4" type="ordered locus">CLOAM0891</name>
</gene>
<proteinExistence type="predicted"/>
<dbReference type="Gene3D" id="2.60.40.10">
    <property type="entry name" value="Immunoglobulins"/>
    <property type="match status" value="1"/>
</dbReference>
<dbReference type="eggNOG" id="COG4412">
    <property type="taxonomic scope" value="Bacteria"/>
</dbReference>
<accession>B0VHF1</accession>
<dbReference type="AlphaFoldDB" id="B0VHF1"/>
<dbReference type="Gene3D" id="2.60.40.3800">
    <property type="match status" value="1"/>
</dbReference>
<dbReference type="Gene3D" id="3.40.50.1460">
    <property type="match status" value="1"/>
</dbReference>
<dbReference type="GO" id="GO:0004197">
    <property type="term" value="F:cysteine-type endopeptidase activity"/>
    <property type="evidence" value="ECO:0007669"/>
    <property type="project" value="InterPro"/>
</dbReference>
<feature type="domain" description="Gingipain propeptide" evidence="3">
    <location>
        <begin position="37"/>
        <end position="179"/>
    </location>
</feature>
<evidence type="ECO:0000259" key="2">
    <source>
        <dbReference type="Pfam" id="PF01364"/>
    </source>
</evidence>
<dbReference type="HOGENOM" id="CLU_267940_0_0_0"/>
<evidence type="ECO:0000259" key="3">
    <source>
        <dbReference type="Pfam" id="PF08126"/>
    </source>
</evidence>
<dbReference type="Proteomes" id="UP000002019">
    <property type="component" value="Chromosome"/>
</dbReference>
<evidence type="ECO:0000313" key="4">
    <source>
        <dbReference type="EMBL" id="CAO80766.1"/>
    </source>
</evidence>
<dbReference type="InterPro" id="IPR038490">
    <property type="entry name" value="Gingipain_propep_sf"/>
</dbReference>
<dbReference type="InterPro" id="IPR029031">
    <property type="entry name" value="Gingipain_N_sf"/>
</dbReference>
<dbReference type="eggNOG" id="COG1520">
    <property type="taxonomic scope" value="Bacteria"/>
</dbReference>
<organism evidence="4 5">
    <name type="scientific">Cloacimonas acidaminovorans (strain Evry)</name>
    <dbReference type="NCBI Taxonomy" id="459349"/>
    <lineage>
        <taxon>Bacteria</taxon>
        <taxon>Pseudomonadati</taxon>
        <taxon>Candidatus Cloacimonadota</taxon>
        <taxon>Candidatus Cloacimonadia</taxon>
        <taxon>Candidatus Cloacimonadales</taxon>
        <taxon>Candidatus Cloacimonadaceae</taxon>
        <taxon>Candidatus Cloacimonas</taxon>
    </lineage>
</organism>
<sequence length="1194" mass="133060">MKNIALLVILLFSTAVLIAGVTMNYSLETPKIEAKEQYTKVSLEKAQSWGQPGNPDLPWLGIKLLLPAGFEAEKIVVNRYNPVTYTLDKPIAPIQRQYPFSHIILETPDKPNAEVYDSPLPYPQNTDNGLITSFMCGQPIVFSAISPFSYYPLNNELIFYRQLSVEIIYSSSAKAMEAMRFLKQNTFTANRLQKIVDNPEIITISSTRETGIEYLIVADAEKITQWTPLKTFQEIRGKTVLIKSMSEIIAENQGIDTQDKLRNYIISLYTTNPLRYVFLAGDTDVIPHRGFYVSVNNSDEGTDADIPADMYYACLDGNWNTDGDSYWGEMYEADLTPELAIGRFCYNSDAEIANFLNKLTNYSNNPVTNEVKSAFFVGEWLWDGPTWGGDYMDEMIGGSSNNGYTTVGVPTSWNITTLYDRTYGAADAWGANQIRPILSQGPNLVNHLGHSNTTYAMRLSNNQVSASTITNDGVNHNFSTYFTQGCYAGAFDNRETSPGQYTSDCITEKMTSIATGPVAMISHSRYGWGVQQSTDGASQYIHRQFIDAIFGENIYEAGFALVDSKIDNIPYITNEPVMYWVTYETNLFGDPAMMVWTDTPQTITANLPEVLMVGQNHYQIQTNAPYAVFILKNEDHTVFRTSADENGLIIVNFFAPLTPGTYYIYISAHNFYPFNATIMATAAQMPYIICNNVSYNDQDGLYHTGETLSLNLFVKNVGLLDLTVPGTLTFLSNSANIQILSSTANFTGIAAGDSLALNSVFLFRIVGNFTDQTQATFTIRANYDSYLSNSTFILTLNAPVLQLLSYQLNNMDVMIMPGDTPSISFSVANTGSGNAYSPMLIIFNSSPDIILEQEEILLAPLSPHSTADYQSAITLQVLDSAVIDNNYMINYIFCAENGNLVEGYFLIHIGALSYSFETDYQTWETVALSSNFVNQWHRSSNRNHTTNGIYAMKFGGNGSTNYASSAYGALISPVMNVSPNCQLKFYHWMSAEKHSTNQSYAWDGGLVQMSLNGGNWTQITPVGGYPYKIYNNSASPFSANTWVYSGNFDWTEAIFELGNVSGIAQFRWVFGSDGYVGGEGWYIDDVRITGYVANEDESIPLAQNVILYDNYPNPFNPETTIEFSIPARMPVCLEVFNIKGQLVTRLIDEVLPAGTHKVVFNGLDINKRNIASGVYYYRIKTPSGVQMRKMLLLK</sequence>
<dbReference type="KEGG" id="caci:CLOAM0891"/>
<feature type="domain" description="Gingipain" evidence="2">
    <location>
        <begin position="214"/>
        <end position="595"/>
    </location>
</feature>
<dbReference type="NCBIfam" id="TIGR04183">
    <property type="entry name" value="Por_Secre_tail"/>
    <property type="match status" value="1"/>
</dbReference>
<keyword evidence="5" id="KW-1185">Reference proteome</keyword>
<dbReference type="InterPro" id="IPR012600">
    <property type="entry name" value="Propeptide_C25"/>
</dbReference>
<dbReference type="InterPro" id="IPR026444">
    <property type="entry name" value="Secre_tail"/>
</dbReference>
<reference evidence="4 5" key="1">
    <citation type="journal article" date="2008" name="J. Bacteriol.">
        <title>'Candidatus Cloacamonas acidaminovorans': genome sequence reconstruction provides a first glimpse of a new bacterial division.</title>
        <authorList>
            <person name="Pelletier E."/>
            <person name="Kreimeyer A."/>
            <person name="Bocs S."/>
            <person name="Rouy Z."/>
            <person name="Gyapay G."/>
            <person name="Chouari R."/>
            <person name="Riviere D."/>
            <person name="Ganesan A."/>
            <person name="Daegelen P."/>
            <person name="Sghir A."/>
            <person name="Cohen G.N."/>
            <person name="Medigue C."/>
            <person name="Weissenbach J."/>
            <person name="Le Paslier D."/>
        </authorList>
    </citation>
    <scope>NUCLEOTIDE SEQUENCE [LARGE SCALE GENOMIC DNA]</scope>
    <source>
        <strain evidence="5">Evry</strain>
    </source>
</reference>
<dbReference type="EMBL" id="CU466930">
    <property type="protein sequence ID" value="CAO80766.1"/>
    <property type="molecule type" value="Genomic_DNA"/>
</dbReference>
<evidence type="ECO:0008006" key="6">
    <source>
        <dbReference type="Google" id="ProtNLM"/>
    </source>
</evidence>
<dbReference type="Gene3D" id="2.60.40.4070">
    <property type="match status" value="1"/>
</dbReference>
<dbReference type="InterPro" id="IPR013783">
    <property type="entry name" value="Ig-like_fold"/>
</dbReference>
<protein>
    <recommendedName>
        <fullName evidence="6">Gingipain R</fullName>
    </recommendedName>
</protein>
<keyword evidence="1" id="KW-0732">Signal</keyword>
<dbReference type="Gene3D" id="3.40.50.10390">
    <property type="entry name" value="Gingipain r, domain 1"/>
    <property type="match status" value="1"/>
</dbReference>
<dbReference type="GO" id="GO:0006508">
    <property type="term" value="P:proteolysis"/>
    <property type="evidence" value="ECO:0007669"/>
    <property type="project" value="InterPro"/>
</dbReference>
<evidence type="ECO:0000256" key="1">
    <source>
        <dbReference type="ARBA" id="ARBA00022729"/>
    </source>
</evidence>
<dbReference type="Pfam" id="PF08126">
    <property type="entry name" value="Propeptide_C25"/>
    <property type="match status" value="1"/>
</dbReference>